<evidence type="ECO:0000313" key="2">
    <source>
        <dbReference type="Proteomes" id="UP000828941"/>
    </source>
</evidence>
<evidence type="ECO:0000313" key="1">
    <source>
        <dbReference type="EMBL" id="KAI4315171.1"/>
    </source>
</evidence>
<name>A0ACB9LV60_BAUVA</name>
<gene>
    <name evidence="1" type="ORF">L6164_028012</name>
</gene>
<dbReference type="Proteomes" id="UP000828941">
    <property type="component" value="Chromosome 11"/>
</dbReference>
<comment type="caution">
    <text evidence="1">The sequence shown here is derived from an EMBL/GenBank/DDBJ whole genome shotgun (WGS) entry which is preliminary data.</text>
</comment>
<reference evidence="1 2" key="1">
    <citation type="journal article" date="2022" name="DNA Res.">
        <title>Chromosomal-level genome assembly of the orchid tree Bauhinia variegata (Leguminosae; Cercidoideae) supports the allotetraploid origin hypothesis of Bauhinia.</title>
        <authorList>
            <person name="Zhong Y."/>
            <person name="Chen Y."/>
            <person name="Zheng D."/>
            <person name="Pang J."/>
            <person name="Liu Y."/>
            <person name="Luo S."/>
            <person name="Meng S."/>
            <person name="Qian L."/>
            <person name="Wei D."/>
            <person name="Dai S."/>
            <person name="Zhou R."/>
        </authorList>
    </citation>
    <scope>NUCLEOTIDE SEQUENCE [LARGE SCALE GENOMIC DNA]</scope>
    <source>
        <strain evidence="1">BV-YZ2020</strain>
    </source>
</reference>
<sequence length="175" mass="19693">MKFAFYPRLIFLLFQCSNGSDFVRQSCWEASKSDPKLSYGFCVACLESIPKSQPTSIEELVDMTIQITESNTTNIVSIISKLLQNQTFTQHEKACLKDCFHLYSDALSELQDALNAFKSKDLDTANIKVSAVLDACVTCEDQFKDKKGEACPLTNDNNIYFQLNAISLAFIQMCH</sequence>
<proteinExistence type="predicted"/>
<protein>
    <submittedName>
        <fullName evidence="1">Uncharacterized protein</fullName>
    </submittedName>
</protein>
<dbReference type="EMBL" id="CM039436">
    <property type="protein sequence ID" value="KAI4315171.1"/>
    <property type="molecule type" value="Genomic_DNA"/>
</dbReference>
<organism evidence="1 2">
    <name type="scientific">Bauhinia variegata</name>
    <name type="common">Purple orchid tree</name>
    <name type="synonym">Phanera variegata</name>
    <dbReference type="NCBI Taxonomy" id="167791"/>
    <lineage>
        <taxon>Eukaryota</taxon>
        <taxon>Viridiplantae</taxon>
        <taxon>Streptophyta</taxon>
        <taxon>Embryophyta</taxon>
        <taxon>Tracheophyta</taxon>
        <taxon>Spermatophyta</taxon>
        <taxon>Magnoliopsida</taxon>
        <taxon>eudicotyledons</taxon>
        <taxon>Gunneridae</taxon>
        <taxon>Pentapetalae</taxon>
        <taxon>rosids</taxon>
        <taxon>fabids</taxon>
        <taxon>Fabales</taxon>
        <taxon>Fabaceae</taxon>
        <taxon>Cercidoideae</taxon>
        <taxon>Cercideae</taxon>
        <taxon>Bauhiniinae</taxon>
        <taxon>Bauhinia</taxon>
    </lineage>
</organism>
<accession>A0ACB9LV60</accession>
<keyword evidence="2" id="KW-1185">Reference proteome</keyword>